<feature type="domain" description="SNRNP25 ubiquitin-like" evidence="2">
    <location>
        <begin position="77"/>
        <end position="166"/>
    </location>
</feature>
<dbReference type="Proteomes" id="UP001152759">
    <property type="component" value="Chromosome 6"/>
</dbReference>
<dbReference type="InterPro" id="IPR029071">
    <property type="entry name" value="Ubiquitin-like_domsf"/>
</dbReference>
<dbReference type="GO" id="GO:0000398">
    <property type="term" value="P:mRNA splicing, via spliceosome"/>
    <property type="evidence" value="ECO:0007669"/>
    <property type="project" value="InterPro"/>
</dbReference>
<dbReference type="AlphaFoldDB" id="A0A9P0AGU3"/>
<dbReference type="InterPro" id="IPR040610">
    <property type="entry name" value="SNRNP25_ubiquitin"/>
</dbReference>
<sequence>MKMDSAGRAENVVSENSGRDEPSDLDVENLTHEELLEITRRTVNDIVAADRFLKVLPQDVTLDEVNSAIAVHYGQSITIFVERNDDVTLSVTVPQRDSTVLDLKKRIKTTMMLYLRRHKIDTKVSWRYIWRTYSLSFNGVKLNDDRAQLHKLGIVHHSTVKFVKKLRVKTPLIND</sequence>
<dbReference type="PANTHER" id="PTHR14942">
    <property type="entry name" value="U11/U12 SMALL NUCLEAR RIBONUCLEOPROTEIN 25 KDA PROTEIN"/>
    <property type="match status" value="1"/>
</dbReference>
<evidence type="ECO:0000256" key="1">
    <source>
        <dbReference type="SAM" id="MobiDB-lite"/>
    </source>
</evidence>
<dbReference type="PANTHER" id="PTHR14942:SF0">
    <property type="entry name" value="U11_U12 SMALL NUCLEAR RIBONUCLEOPROTEIN 25 KDA PROTEIN"/>
    <property type="match status" value="1"/>
</dbReference>
<keyword evidence="4" id="KW-1185">Reference proteome</keyword>
<evidence type="ECO:0000313" key="4">
    <source>
        <dbReference type="Proteomes" id="UP001152759"/>
    </source>
</evidence>
<evidence type="ECO:0000259" key="2">
    <source>
        <dbReference type="Pfam" id="PF18036"/>
    </source>
</evidence>
<proteinExistence type="predicted"/>
<reference evidence="3" key="1">
    <citation type="submission" date="2021-12" db="EMBL/GenBank/DDBJ databases">
        <authorList>
            <person name="King R."/>
        </authorList>
    </citation>
    <scope>NUCLEOTIDE SEQUENCE</scope>
</reference>
<dbReference type="Gene3D" id="3.10.20.90">
    <property type="entry name" value="Phosphatidylinositol 3-kinase Catalytic Subunit, Chain A, domain 1"/>
    <property type="match status" value="1"/>
</dbReference>
<dbReference type="EMBL" id="OU963867">
    <property type="protein sequence ID" value="CAH0391271.1"/>
    <property type="molecule type" value="Genomic_DNA"/>
</dbReference>
<dbReference type="CDD" id="cd17058">
    <property type="entry name" value="Ubl_SNRNP25"/>
    <property type="match status" value="1"/>
</dbReference>
<evidence type="ECO:0000313" key="3">
    <source>
        <dbReference type="EMBL" id="CAH0391271.1"/>
    </source>
</evidence>
<dbReference type="SUPFAM" id="SSF54236">
    <property type="entry name" value="Ubiquitin-like"/>
    <property type="match status" value="1"/>
</dbReference>
<dbReference type="GO" id="GO:0005689">
    <property type="term" value="C:U12-type spliceosomal complex"/>
    <property type="evidence" value="ECO:0007669"/>
    <property type="project" value="TreeGrafter"/>
</dbReference>
<organism evidence="3 4">
    <name type="scientific">Bemisia tabaci</name>
    <name type="common">Sweetpotato whitefly</name>
    <name type="synonym">Aleurodes tabaci</name>
    <dbReference type="NCBI Taxonomy" id="7038"/>
    <lineage>
        <taxon>Eukaryota</taxon>
        <taxon>Metazoa</taxon>
        <taxon>Ecdysozoa</taxon>
        <taxon>Arthropoda</taxon>
        <taxon>Hexapoda</taxon>
        <taxon>Insecta</taxon>
        <taxon>Pterygota</taxon>
        <taxon>Neoptera</taxon>
        <taxon>Paraneoptera</taxon>
        <taxon>Hemiptera</taxon>
        <taxon>Sternorrhyncha</taxon>
        <taxon>Aleyrodoidea</taxon>
        <taxon>Aleyrodidae</taxon>
        <taxon>Aleyrodinae</taxon>
        <taxon>Bemisia</taxon>
    </lineage>
</organism>
<dbReference type="InterPro" id="IPR039690">
    <property type="entry name" value="SNRNP25"/>
</dbReference>
<protein>
    <recommendedName>
        <fullName evidence="2">SNRNP25 ubiquitin-like domain-containing protein</fullName>
    </recommendedName>
</protein>
<feature type="region of interest" description="Disordered" evidence="1">
    <location>
        <begin position="1"/>
        <end position="26"/>
    </location>
</feature>
<dbReference type="Pfam" id="PF18036">
    <property type="entry name" value="Ubiquitin_4"/>
    <property type="match status" value="1"/>
</dbReference>
<name>A0A9P0AGU3_BEMTA</name>
<accession>A0A9P0AGU3</accession>
<gene>
    <name evidence="3" type="ORF">BEMITA_LOCUS9909</name>
</gene>